<proteinExistence type="predicted"/>
<sequence>MVEVPQRVDYQPAWLFGYPHEGYREQVSARVDDCLEDNFLADAVEPNLLVDVADRIFFLERSPAGHPANRLEVLVDKGDAAPDLEVEDWFLDKVCSFDLVEEGCSLGEVDTDDGLVDPVDLVVPEDEVRHSDP</sequence>
<organism evidence="1">
    <name type="scientific">bioreactor metagenome</name>
    <dbReference type="NCBI Taxonomy" id="1076179"/>
    <lineage>
        <taxon>unclassified sequences</taxon>
        <taxon>metagenomes</taxon>
        <taxon>ecological metagenomes</taxon>
    </lineage>
</organism>
<name>A0A645I6R9_9ZZZZ</name>
<gene>
    <name evidence="1" type="ORF">SDC9_193669</name>
</gene>
<comment type="caution">
    <text evidence="1">The sequence shown here is derived from an EMBL/GenBank/DDBJ whole genome shotgun (WGS) entry which is preliminary data.</text>
</comment>
<accession>A0A645I6R9</accession>
<reference evidence="1" key="1">
    <citation type="submission" date="2019-08" db="EMBL/GenBank/DDBJ databases">
        <authorList>
            <person name="Kucharzyk K."/>
            <person name="Murdoch R.W."/>
            <person name="Higgins S."/>
            <person name="Loffler F."/>
        </authorList>
    </citation>
    <scope>NUCLEOTIDE SEQUENCE</scope>
</reference>
<evidence type="ECO:0000313" key="1">
    <source>
        <dbReference type="EMBL" id="MPN46089.1"/>
    </source>
</evidence>
<protein>
    <submittedName>
        <fullName evidence="1">Uncharacterized protein</fullName>
    </submittedName>
</protein>
<dbReference type="EMBL" id="VSSQ01106453">
    <property type="protein sequence ID" value="MPN46089.1"/>
    <property type="molecule type" value="Genomic_DNA"/>
</dbReference>
<dbReference type="AlphaFoldDB" id="A0A645I6R9"/>